<dbReference type="EMBL" id="BPLF01000004">
    <property type="protein sequence ID" value="GIX65058.1"/>
    <property type="molecule type" value="Genomic_DNA"/>
</dbReference>
<gene>
    <name evidence="1" type="ORF">BcabD6B2_44930</name>
</gene>
<comment type="caution">
    <text evidence="1">The sequence shown here is derived from an EMBL/GenBank/DDBJ whole genome shotgun (WGS) entry which is preliminary data.</text>
</comment>
<name>A0AAV4LZA7_BABCB</name>
<dbReference type="RefSeq" id="XP_067717127.1">
    <property type="nucleotide sequence ID" value="XM_067861026.1"/>
</dbReference>
<dbReference type="GeneID" id="94196539"/>
<evidence type="ECO:0000313" key="1">
    <source>
        <dbReference type="EMBL" id="GIX65058.1"/>
    </source>
</evidence>
<dbReference type="Proteomes" id="UP001497744">
    <property type="component" value="Unassembled WGS sequence"/>
</dbReference>
<dbReference type="AlphaFoldDB" id="A0AAV4LZA7"/>
<proteinExistence type="predicted"/>
<protein>
    <submittedName>
        <fullName evidence="1">Uncharacterized protein</fullName>
    </submittedName>
</protein>
<sequence length="197" mass="20849">MVHASLTEIPTTLKETIDWYMSVGSSTAGIKGLTAAITEVLLRVPKADEFTLTTTVANSVPLMIAALKNFLTSVAKADSYASTYGDDAKWETSCAEKPSECANIFFGTAPSLYVGLRDLKNVCASPAADGGLAGSPIGRSDGGLRPLFRRLGFGKNDLEPTKTGEEVAKELAFVDSFQPLYDDLVAMMAKLNKGTAA</sequence>
<keyword evidence="2" id="KW-1185">Reference proteome</keyword>
<evidence type="ECO:0000313" key="2">
    <source>
        <dbReference type="Proteomes" id="UP001497744"/>
    </source>
</evidence>
<accession>A0AAV4LZA7</accession>
<organism evidence="1 2">
    <name type="scientific">Babesia caballi</name>
    <dbReference type="NCBI Taxonomy" id="5871"/>
    <lineage>
        <taxon>Eukaryota</taxon>
        <taxon>Sar</taxon>
        <taxon>Alveolata</taxon>
        <taxon>Apicomplexa</taxon>
        <taxon>Aconoidasida</taxon>
        <taxon>Piroplasmida</taxon>
        <taxon>Babesiidae</taxon>
        <taxon>Babesia</taxon>
    </lineage>
</organism>
<reference evidence="1 2" key="1">
    <citation type="submission" date="2021-06" db="EMBL/GenBank/DDBJ databases">
        <title>Genome sequence of Babesia caballi.</title>
        <authorList>
            <person name="Yamagishi J."/>
            <person name="Kidaka T."/>
            <person name="Ochi A."/>
        </authorList>
    </citation>
    <scope>NUCLEOTIDE SEQUENCE [LARGE SCALE GENOMIC DNA]</scope>
    <source>
        <strain evidence="1">USDA-D6B2</strain>
    </source>
</reference>